<dbReference type="SUPFAM" id="SSF49785">
    <property type="entry name" value="Galactose-binding domain-like"/>
    <property type="match status" value="1"/>
</dbReference>
<dbReference type="InterPro" id="IPR051816">
    <property type="entry name" value="Glycosyl_Hydrolase_31"/>
</dbReference>
<dbReference type="SUPFAM" id="SSF51011">
    <property type="entry name" value="Glycosyl hydrolase domain"/>
    <property type="match status" value="1"/>
</dbReference>
<comment type="similarity">
    <text evidence="1 2">Belongs to the glycosyl hydrolase 31 family.</text>
</comment>
<dbReference type="PANTHER" id="PTHR43863">
    <property type="entry name" value="HYDROLASE, PUTATIVE (AFU_ORTHOLOGUE AFUA_1G03140)-RELATED"/>
    <property type="match status" value="1"/>
</dbReference>
<dbReference type="Gene3D" id="3.20.20.80">
    <property type="entry name" value="Glycosidases"/>
    <property type="match status" value="1"/>
</dbReference>
<dbReference type="STRING" id="1122152.GCA_000425905_01252"/>
<evidence type="ECO:0000256" key="1">
    <source>
        <dbReference type="ARBA" id="ARBA00007806"/>
    </source>
</evidence>
<dbReference type="GO" id="GO:0030246">
    <property type="term" value="F:carbohydrate binding"/>
    <property type="evidence" value="ECO:0007669"/>
    <property type="project" value="InterPro"/>
</dbReference>
<evidence type="ECO:0000259" key="3">
    <source>
        <dbReference type="Pfam" id="PF01055"/>
    </source>
</evidence>
<dbReference type="Gene3D" id="2.60.40.1180">
    <property type="entry name" value="Golgi alpha-mannosidase II"/>
    <property type="match status" value="1"/>
</dbReference>
<gene>
    <name evidence="5" type="ORF">FC23_GL001265</name>
</gene>
<dbReference type="PATRIC" id="fig|1122152.4.peg.1299"/>
<proteinExistence type="inferred from homology"/>
<feature type="domain" description="Glycoside hydrolase family 31 TIM barrel" evidence="3">
    <location>
        <begin position="368"/>
        <end position="497"/>
    </location>
</feature>
<dbReference type="InterPro" id="IPR048395">
    <property type="entry name" value="Glyco_hydro_31_C"/>
</dbReference>
<dbReference type="InterPro" id="IPR013780">
    <property type="entry name" value="Glyco_hydro_b"/>
</dbReference>
<dbReference type="GO" id="GO:0005975">
    <property type="term" value="P:carbohydrate metabolic process"/>
    <property type="evidence" value="ECO:0007669"/>
    <property type="project" value="InterPro"/>
</dbReference>
<dbReference type="EMBL" id="AZFB01000007">
    <property type="protein sequence ID" value="KRL62794.1"/>
    <property type="molecule type" value="Genomic_DNA"/>
</dbReference>
<protein>
    <submittedName>
        <fullName evidence="5">Alpha-glucosidase</fullName>
    </submittedName>
</protein>
<dbReference type="AlphaFoldDB" id="A0A0R1S7H9"/>
<dbReference type="Pfam" id="PF21365">
    <property type="entry name" value="Glyco_hydro_31_3rd"/>
    <property type="match status" value="1"/>
</dbReference>
<evidence type="ECO:0000259" key="4">
    <source>
        <dbReference type="Pfam" id="PF21365"/>
    </source>
</evidence>
<dbReference type="eggNOG" id="COG1501">
    <property type="taxonomic scope" value="Bacteria"/>
</dbReference>
<dbReference type="Proteomes" id="UP000051931">
    <property type="component" value="Unassembled WGS sequence"/>
</dbReference>
<keyword evidence="2" id="KW-0378">Hydrolase</keyword>
<evidence type="ECO:0000313" key="6">
    <source>
        <dbReference type="Proteomes" id="UP000051931"/>
    </source>
</evidence>
<evidence type="ECO:0000256" key="2">
    <source>
        <dbReference type="RuleBase" id="RU361185"/>
    </source>
</evidence>
<dbReference type="Pfam" id="PF01055">
    <property type="entry name" value="Glyco_hydro_31_2nd"/>
    <property type="match status" value="1"/>
</dbReference>
<dbReference type="Gene3D" id="2.60.40.1760">
    <property type="entry name" value="glycosyl hydrolase (family 31)"/>
    <property type="match status" value="1"/>
</dbReference>
<evidence type="ECO:0000313" key="5">
    <source>
        <dbReference type="EMBL" id="KRL62794.1"/>
    </source>
</evidence>
<organism evidence="5 6">
    <name type="scientific">Lactobacillus psittaci DSM 15354</name>
    <dbReference type="NCBI Taxonomy" id="1122152"/>
    <lineage>
        <taxon>Bacteria</taxon>
        <taxon>Bacillati</taxon>
        <taxon>Bacillota</taxon>
        <taxon>Bacilli</taxon>
        <taxon>Lactobacillales</taxon>
        <taxon>Lactobacillaceae</taxon>
        <taxon>Lactobacillus</taxon>
    </lineage>
</organism>
<accession>A0A0R1S7H9</accession>
<dbReference type="PANTHER" id="PTHR43863:SF2">
    <property type="entry name" value="MALTASE-GLUCOAMYLASE"/>
    <property type="match status" value="1"/>
</dbReference>
<keyword evidence="6" id="KW-1185">Reference proteome</keyword>
<reference evidence="5 6" key="1">
    <citation type="journal article" date="2015" name="Genome Announc.">
        <title>Expanding the biotechnology potential of lactobacilli through comparative genomics of 213 strains and associated genera.</title>
        <authorList>
            <person name="Sun Z."/>
            <person name="Harris H.M."/>
            <person name="McCann A."/>
            <person name="Guo C."/>
            <person name="Argimon S."/>
            <person name="Zhang W."/>
            <person name="Yang X."/>
            <person name="Jeffery I.B."/>
            <person name="Cooney J.C."/>
            <person name="Kagawa T.F."/>
            <person name="Liu W."/>
            <person name="Song Y."/>
            <person name="Salvetti E."/>
            <person name="Wrobel A."/>
            <person name="Rasinkangas P."/>
            <person name="Parkhill J."/>
            <person name="Rea M.C."/>
            <person name="O'Sullivan O."/>
            <person name="Ritari J."/>
            <person name="Douillard F.P."/>
            <person name="Paul Ross R."/>
            <person name="Yang R."/>
            <person name="Briner A.E."/>
            <person name="Felis G.E."/>
            <person name="de Vos W.M."/>
            <person name="Barrangou R."/>
            <person name="Klaenhammer T.R."/>
            <person name="Caufield P.W."/>
            <person name="Cui Y."/>
            <person name="Zhang H."/>
            <person name="O'Toole P.W."/>
        </authorList>
    </citation>
    <scope>NUCLEOTIDE SEQUENCE [LARGE SCALE GENOMIC DNA]</scope>
    <source>
        <strain evidence="5 6">DSM 15354</strain>
    </source>
</reference>
<dbReference type="InterPro" id="IPR011013">
    <property type="entry name" value="Gal_mutarotase_sf_dom"/>
</dbReference>
<dbReference type="InterPro" id="IPR000322">
    <property type="entry name" value="Glyco_hydro_31_TIM"/>
</dbReference>
<dbReference type="InterPro" id="IPR008979">
    <property type="entry name" value="Galactose-bd-like_sf"/>
</dbReference>
<keyword evidence="2" id="KW-0326">Glycosidase</keyword>
<name>A0A0R1S7H9_9LACO</name>
<feature type="domain" description="Glycosyl hydrolase family 31 C-terminal" evidence="4">
    <location>
        <begin position="508"/>
        <end position="604"/>
    </location>
</feature>
<comment type="caution">
    <text evidence="5">The sequence shown here is derived from an EMBL/GenBank/DDBJ whole genome shotgun (WGS) entry which is preliminary data.</text>
</comment>
<dbReference type="Gene3D" id="2.60.120.260">
    <property type="entry name" value="Galactose-binding domain-like"/>
    <property type="match status" value="1"/>
</dbReference>
<dbReference type="SUPFAM" id="SSF51445">
    <property type="entry name" value="(Trans)glycosidases"/>
    <property type="match status" value="1"/>
</dbReference>
<dbReference type="InterPro" id="IPR017853">
    <property type="entry name" value="GH"/>
</dbReference>
<sequence>MVFMSELIKAKHQLGALSGVQKTDTYYEIHYTSGDIARLTILADGIFRFQVGNFEQNPLELNLDLFASNYMAKSSAKATSEAFIVQSGPYRLVFGQKPALLTIFDETVHRARLSEVSPIELGENRASQFLKQNANEFYYGTGLQGGRYSHKGRQVLIKDLGVSGEGGTINPLPFFWSNAGFGILRNTLADGLYNFNAENGKASILTHQENTIDNFYIIGNSPQAILERYYALVGKPQILPDFALNMGYLGNFIDQKWLSADKSKRDALRFENGSYYQKDLTNSDLAVSASLNGEDNIEFSARAMIDRYQRLNFPLGWIIPDFGAKTSVSAESLNNFTSYANDHGVASGVSQVQNITEDTKVAFINKDQAKKSFDALKEHVACPLVLTNDGDARSSRYAGLIYGETGGEWDSIKVQIASLLGISLSGQPIVGAACDGLYGGANAQVNVRDYQWKAFTPLFFSMDGQGNLPKLPFFFNNKITRINRAYAALRQQLSTYLKALFKEARDGDLIMRPLFMEFPHEKVNYRDDFAHEFMLGKDLLIAPITDGREDENGYSIKDRLYLPDHRCMWIDLFTGEKYAGGRVYNNLKYPIWHLPVFVKAGAILDFGKRHFSIYPYANSSTLALSDLGQTKLESNLSDGVLTVTVNPSEGNYQENDKQQTTSLDILTDRYPGKVVLKINDEPIRFNEYGSNETFQAAKEGYYFSSNYIATKDFSGFTDKRQNVLHVKLSARDITDTKIELIIDNFSYGGLAMAHAITDSALRPPRQPMIDSKKTSAHSITAVWPNKAQVQIEVNGIVFDGIYSKSFTFNSLVPNTLYKMRLRYISGNKVSEWSDYFGTKTKPSQFTYAVKNIKLETMLGGQTENATDLIPASEWISDKEIENNSELNFIFPEKEALSRMVYVPRSADQVGRILNGKVLISENGTDFTDYQDFTWHNDPKNKVIGLRDVQAKAIKLIINETSDNLVSAKQFYFFKAK</sequence>
<dbReference type="GO" id="GO:0004553">
    <property type="term" value="F:hydrolase activity, hydrolyzing O-glycosyl compounds"/>
    <property type="evidence" value="ECO:0007669"/>
    <property type="project" value="InterPro"/>
</dbReference>
<dbReference type="SUPFAM" id="SSF74650">
    <property type="entry name" value="Galactose mutarotase-like"/>
    <property type="match status" value="1"/>
</dbReference>
<dbReference type="CDD" id="cd14752">
    <property type="entry name" value="GH31_N"/>
    <property type="match status" value="1"/>
</dbReference>